<protein>
    <submittedName>
        <fullName evidence="2">Uncharacterized protein</fullName>
    </submittedName>
</protein>
<evidence type="ECO:0000256" key="1">
    <source>
        <dbReference type="SAM" id="MobiDB-lite"/>
    </source>
</evidence>
<name>A0ABD0UX32_DENTH</name>
<dbReference type="EMBL" id="JANQDX010000010">
    <property type="protein sequence ID" value="KAL0917189.1"/>
    <property type="molecule type" value="Genomic_DNA"/>
</dbReference>
<gene>
    <name evidence="2" type="ORF">M5K25_012236</name>
</gene>
<accession>A0ABD0UX32</accession>
<reference evidence="2 3" key="1">
    <citation type="journal article" date="2024" name="Plant Biotechnol. J.">
        <title>Dendrobium thyrsiflorum genome and its molecular insights into genes involved in important horticultural traits.</title>
        <authorList>
            <person name="Chen B."/>
            <person name="Wang J.Y."/>
            <person name="Zheng P.J."/>
            <person name="Li K.L."/>
            <person name="Liang Y.M."/>
            <person name="Chen X.F."/>
            <person name="Zhang C."/>
            <person name="Zhao X."/>
            <person name="He X."/>
            <person name="Zhang G.Q."/>
            <person name="Liu Z.J."/>
            <person name="Xu Q."/>
        </authorList>
    </citation>
    <scope>NUCLEOTIDE SEQUENCE [LARGE SCALE GENOMIC DNA]</scope>
    <source>
        <strain evidence="2">GZMU011</strain>
    </source>
</reference>
<keyword evidence="3" id="KW-1185">Reference proteome</keyword>
<evidence type="ECO:0000313" key="2">
    <source>
        <dbReference type="EMBL" id="KAL0917189.1"/>
    </source>
</evidence>
<sequence>MADIIATNPAKGKPCQGSAGRQGDVRRLKASGRMWMRAVARITPAAKDLIAKKRSCSGWRKATERPRMGMRTPTAPAARMETRAIDLRKRGREALTGGGERVDGEWEEEEEEDQVIRRLHGVCVYVSEMGGLRVIVIRRVS</sequence>
<proteinExistence type="predicted"/>
<feature type="region of interest" description="Disordered" evidence="1">
    <location>
        <begin position="1"/>
        <end position="24"/>
    </location>
</feature>
<comment type="caution">
    <text evidence="2">The sequence shown here is derived from an EMBL/GenBank/DDBJ whole genome shotgun (WGS) entry which is preliminary data.</text>
</comment>
<evidence type="ECO:0000313" key="3">
    <source>
        <dbReference type="Proteomes" id="UP001552299"/>
    </source>
</evidence>
<feature type="region of interest" description="Disordered" evidence="1">
    <location>
        <begin position="56"/>
        <end position="83"/>
    </location>
</feature>
<dbReference type="AlphaFoldDB" id="A0ABD0UX32"/>
<dbReference type="Proteomes" id="UP001552299">
    <property type="component" value="Unassembled WGS sequence"/>
</dbReference>
<organism evidence="2 3">
    <name type="scientific">Dendrobium thyrsiflorum</name>
    <name type="common">Pinecone-like raceme dendrobium</name>
    <name type="synonym">Orchid</name>
    <dbReference type="NCBI Taxonomy" id="117978"/>
    <lineage>
        <taxon>Eukaryota</taxon>
        <taxon>Viridiplantae</taxon>
        <taxon>Streptophyta</taxon>
        <taxon>Embryophyta</taxon>
        <taxon>Tracheophyta</taxon>
        <taxon>Spermatophyta</taxon>
        <taxon>Magnoliopsida</taxon>
        <taxon>Liliopsida</taxon>
        <taxon>Asparagales</taxon>
        <taxon>Orchidaceae</taxon>
        <taxon>Epidendroideae</taxon>
        <taxon>Malaxideae</taxon>
        <taxon>Dendrobiinae</taxon>
        <taxon>Dendrobium</taxon>
    </lineage>
</organism>